<dbReference type="EMBL" id="VWNE01000015">
    <property type="protein sequence ID" value="KAA8482794.1"/>
    <property type="molecule type" value="Genomic_DNA"/>
</dbReference>
<dbReference type="InterPro" id="IPR029044">
    <property type="entry name" value="Nucleotide-diphossugar_trans"/>
</dbReference>
<keyword evidence="2 4" id="KW-0808">Transferase</keyword>
<keyword evidence="1" id="KW-0328">Glycosyltransferase</keyword>
<dbReference type="AlphaFoldDB" id="A0A5M9HBX0"/>
<dbReference type="Proteomes" id="UP000322918">
    <property type="component" value="Unassembled WGS sequence"/>
</dbReference>
<dbReference type="RefSeq" id="WP_141815333.1">
    <property type="nucleotide sequence ID" value="NZ_VFPL01000001.1"/>
</dbReference>
<proteinExistence type="predicted"/>
<keyword evidence="3" id="KW-0479">Metal-binding</keyword>
<dbReference type="CDD" id="cd04194">
    <property type="entry name" value="GT8_A4GalT_like"/>
    <property type="match status" value="1"/>
</dbReference>
<dbReference type="PANTHER" id="PTHR13778">
    <property type="entry name" value="GLYCOSYLTRANSFERASE 8 DOMAIN-CONTAINING PROTEIN"/>
    <property type="match status" value="1"/>
</dbReference>
<comment type="caution">
    <text evidence="4">The sequence shown here is derived from an EMBL/GenBank/DDBJ whole genome shotgun (WGS) entry which is preliminary data.</text>
</comment>
<evidence type="ECO:0000313" key="5">
    <source>
        <dbReference type="Proteomes" id="UP000322918"/>
    </source>
</evidence>
<dbReference type="GO" id="GO:0046872">
    <property type="term" value="F:metal ion binding"/>
    <property type="evidence" value="ECO:0007669"/>
    <property type="project" value="UniProtKB-KW"/>
</dbReference>
<evidence type="ECO:0000256" key="1">
    <source>
        <dbReference type="ARBA" id="ARBA00022676"/>
    </source>
</evidence>
<dbReference type="Gene3D" id="3.90.550.10">
    <property type="entry name" value="Spore Coat Polysaccharide Biosynthesis Protein SpsA, Chain A"/>
    <property type="match status" value="1"/>
</dbReference>
<name>A0A5M9HBX0_9SPHI</name>
<dbReference type="PANTHER" id="PTHR13778:SF47">
    <property type="entry name" value="LIPOPOLYSACCHARIDE 1,3-GALACTOSYLTRANSFERASE"/>
    <property type="match status" value="1"/>
</dbReference>
<dbReference type="InterPro" id="IPR050748">
    <property type="entry name" value="Glycosyltrans_8_dom-fam"/>
</dbReference>
<dbReference type="Pfam" id="PF01501">
    <property type="entry name" value="Glyco_transf_8"/>
    <property type="match status" value="1"/>
</dbReference>
<organism evidence="4 5">
    <name type="scientific">Arcticibacter tournemirensis</name>
    <dbReference type="NCBI Taxonomy" id="699437"/>
    <lineage>
        <taxon>Bacteria</taxon>
        <taxon>Pseudomonadati</taxon>
        <taxon>Bacteroidota</taxon>
        <taxon>Sphingobacteriia</taxon>
        <taxon>Sphingobacteriales</taxon>
        <taxon>Sphingobacteriaceae</taxon>
        <taxon>Arcticibacter</taxon>
    </lineage>
</organism>
<dbReference type="GO" id="GO:0016757">
    <property type="term" value="F:glycosyltransferase activity"/>
    <property type="evidence" value="ECO:0007669"/>
    <property type="project" value="UniProtKB-KW"/>
</dbReference>
<evidence type="ECO:0000256" key="3">
    <source>
        <dbReference type="ARBA" id="ARBA00022723"/>
    </source>
</evidence>
<gene>
    <name evidence="4" type="ORF">F1649_11120</name>
</gene>
<dbReference type="SUPFAM" id="SSF53448">
    <property type="entry name" value="Nucleotide-diphospho-sugar transferases"/>
    <property type="match status" value="1"/>
</dbReference>
<protein>
    <submittedName>
        <fullName evidence="4">Glycosyltransferase family 8 protein</fullName>
    </submittedName>
</protein>
<accession>A0A5M9HBX0</accession>
<evidence type="ECO:0000313" key="4">
    <source>
        <dbReference type="EMBL" id="KAA8482794.1"/>
    </source>
</evidence>
<dbReference type="InterPro" id="IPR002495">
    <property type="entry name" value="Glyco_trans_8"/>
</dbReference>
<evidence type="ECO:0000256" key="2">
    <source>
        <dbReference type="ARBA" id="ARBA00022679"/>
    </source>
</evidence>
<sequence length="298" mass="34842">MNQKDDPIVIVTVCDNHFAVLLAALVKSIEMNHLSAECIELYIIEDSLASSTKSKLLASVNQQMFRIKWLAMKEVIPLKSDLPLDGSSFPLNVYVRLFIPYFIPADTKKVLYLDVDMIVKKDISALWHTEMGEYVIAAVADRSGKVSSPWGGISNYKKLGIDPDSKYFNSGLLLINPIKWREQHITSEVINCVNSNRRYANFPDQYGLNVVFANNWLELDSRWNNYSALNESDPFIIHFIDIKPIYNSYNLNEEYKDQFFYYLQFTAWKDFKPIKQYHRIIRKIYNRLTKRVLQIFRR</sequence>
<dbReference type="OrthoDB" id="695971at2"/>
<keyword evidence="5" id="KW-1185">Reference proteome</keyword>
<reference evidence="4 5" key="1">
    <citation type="submission" date="2019-09" db="EMBL/GenBank/DDBJ databases">
        <title>Pararcticibacter amylolyticus gen. nov., sp. nov., isolated from a rottenly hemp rope, and reclassification of Pedobacter tournemirensis as Pararcticibacter tournemirensis comb. nov.</title>
        <authorList>
            <person name="Cai Y."/>
        </authorList>
    </citation>
    <scope>NUCLEOTIDE SEQUENCE [LARGE SCALE GENOMIC DNA]</scope>
    <source>
        <strain evidence="4 5">TF5-37.2-LB10</strain>
    </source>
</reference>